<evidence type="ECO:0000313" key="2">
    <source>
        <dbReference type="EMBL" id="TDY55867.1"/>
    </source>
</evidence>
<gene>
    <name evidence="2" type="ORF">C8D99_12235</name>
</gene>
<name>A0A4R8M5P1_9BACT</name>
<dbReference type="AlphaFoldDB" id="A0A4R8M5P1"/>
<evidence type="ECO:0000313" key="3">
    <source>
        <dbReference type="Proteomes" id="UP000295066"/>
    </source>
</evidence>
<dbReference type="Proteomes" id="UP000295066">
    <property type="component" value="Unassembled WGS sequence"/>
</dbReference>
<reference evidence="2 3" key="1">
    <citation type="submission" date="2019-03" db="EMBL/GenBank/DDBJ databases">
        <title>Genomic Encyclopedia of Type Strains, Phase IV (KMG-IV): sequencing the most valuable type-strain genomes for metagenomic binning, comparative biology and taxonomic classification.</title>
        <authorList>
            <person name="Goeker M."/>
        </authorList>
    </citation>
    <scope>NUCLEOTIDE SEQUENCE [LARGE SCALE GENOMIC DNA]</scope>
    <source>
        <strain evidence="2 3">DSM 25964</strain>
    </source>
</reference>
<dbReference type="RefSeq" id="WP_133958916.1">
    <property type="nucleotide sequence ID" value="NZ_SORI01000022.1"/>
</dbReference>
<comment type="caution">
    <text evidence="2">The sequence shown here is derived from an EMBL/GenBank/DDBJ whole genome shotgun (WGS) entry which is preliminary data.</text>
</comment>
<protein>
    <submittedName>
        <fullName evidence="2">Uncharacterized protein</fullName>
    </submittedName>
</protein>
<keyword evidence="1" id="KW-0175">Coiled coil</keyword>
<dbReference type="OrthoDB" id="3627at2"/>
<sequence>MDTIGFARWSDNQPLLEATEKFAAAAKNYLAVRDSTETDDRIAARKLWQILSTQYWDVLVSLVDAHTEDLPDELLFDDRERLFIDFGYVSDELTPASPALREALSPKAAPGLFQYYTFSDFIAEAYSMIMGKPVTPPRNGFSPEGKAVQMRRQLDGLKSRIKIILPVVLAKQGALPSETDHLLSDLQQCLESYTEVSMRTRGYREAQEKEKQQMAVDHHAFVEAEKRIASFLKGNGEEGGGLDENEIQKVTGLLESAKNLARNIVFATQEISKWERRVKKTAAELEGIPPAVRRRKLKDLIFSKKEYISLTAKSARRDPSQLCQSQKPPLSLDRAAAIVEELAALDPEMLVVARIRMYGIPRVIVVPGQGYGTYDWSDHTLLLPAFPLNNLPEKAAAYALGTFRWDSDEDRVIKNSYELIKENRGKSILDLSSSFYRDYFLWLTKEKKGYRILPRNSHKVFVQMFSARSQE</sequence>
<organism evidence="2 3">
    <name type="scientific">Aminivibrio pyruvatiphilus</name>
    <dbReference type="NCBI Taxonomy" id="1005740"/>
    <lineage>
        <taxon>Bacteria</taxon>
        <taxon>Thermotogati</taxon>
        <taxon>Synergistota</taxon>
        <taxon>Synergistia</taxon>
        <taxon>Synergistales</taxon>
        <taxon>Aminobacteriaceae</taxon>
        <taxon>Aminivibrio</taxon>
    </lineage>
</organism>
<keyword evidence="3" id="KW-1185">Reference proteome</keyword>
<evidence type="ECO:0000256" key="1">
    <source>
        <dbReference type="SAM" id="Coils"/>
    </source>
</evidence>
<feature type="coiled-coil region" evidence="1">
    <location>
        <begin position="257"/>
        <end position="284"/>
    </location>
</feature>
<proteinExistence type="predicted"/>
<accession>A0A4R8M5P1</accession>
<dbReference type="EMBL" id="SORI01000022">
    <property type="protein sequence ID" value="TDY55867.1"/>
    <property type="molecule type" value="Genomic_DNA"/>
</dbReference>